<dbReference type="GO" id="GO:0016853">
    <property type="term" value="F:isomerase activity"/>
    <property type="evidence" value="ECO:0007669"/>
    <property type="project" value="UniProtKB-KW"/>
</dbReference>
<dbReference type="InterPro" id="IPR001920">
    <property type="entry name" value="Asp/Glu_race"/>
</dbReference>
<gene>
    <name evidence="3" type="ORF">J0X13_06825</name>
</gene>
<evidence type="ECO:0000313" key="3">
    <source>
        <dbReference type="EMBL" id="MBO0330256.1"/>
    </source>
</evidence>
<reference evidence="3 4" key="1">
    <citation type="submission" date="2021-03" db="EMBL/GenBank/DDBJ databases">
        <title>Muricauda sp. CAU 1631 isolated from Incheon.</title>
        <authorList>
            <person name="Kim W."/>
        </authorList>
    </citation>
    <scope>NUCLEOTIDE SEQUENCE [LARGE SCALE GENOMIC DNA]</scope>
    <source>
        <strain evidence="3 4">CAU 1631</strain>
    </source>
</reference>
<dbReference type="EC" id="5.1.1.-" evidence="3"/>
<keyword evidence="4" id="KW-1185">Reference proteome</keyword>
<protein>
    <submittedName>
        <fullName evidence="3">Amino acid racemase</fullName>
        <ecNumber evidence="3">5.1.1.-</ecNumber>
    </submittedName>
</protein>
<evidence type="ECO:0000313" key="4">
    <source>
        <dbReference type="Proteomes" id="UP000664163"/>
    </source>
</evidence>
<dbReference type="PANTHER" id="PTHR21198">
    <property type="entry name" value="GLUTAMATE RACEMASE"/>
    <property type="match status" value="1"/>
</dbReference>
<dbReference type="Gene3D" id="3.40.50.1860">
    <property type="match status" value="2"/>
</dbReference>
<proteinExistence type="inferred from homology"/>
<organism evidence="3 4">
    <name type="scientific">[Muricauda] lutisoli</name>
    <dbReference type="NCBI Taxonomy" id="2816035"/>
    <lineage>
        <taxon>Bacteria</taxon>
        <taxon>Pseudomonadati</taxon>
        <taxon>Bacteroidota</taxon>
        <taxon>Flavobacteriia</taxon>
        <taxon>Flavobacteriales</taxon>
        <taxon>Flavobacteriaceae</taxon>
        <taxon>Allomuricauda</taxon>
    </lineage>
</organism>
<evidence type="ECO:0000256" key="1">
    <source>
        <dbReference type="ARBA" id="ARBA00007847"/>
    </source>
</evidence>
<dbReference type="RefSeq" id="WP_207070664.1">
    <property type="nucleotide sequence ID" value="NZ_JAFLND010000001.1"/>
</dbReference>
<keyword evidence="2 3" id="KW-0413">Isomerase</keyword>
<dbReference type="EMBL" id="JAFLND010000001">
    <property type="protein sequence ID" value="MBO0330256.1"/>
    <property type="molecule type" value="Genomic_DNA"/>
</dbReference>
<dbReference type="NCBIfam" id="TIGR00035">
    <property type="entry name" value="asp_race"/>
    <property type="match status" value="1"/>
</dbReference>
<comment type="caution">
    <text evidence="3">The sequence shown here is derived from an EMBL/GenBank/DDBJ whole genome shotgun (WGS) entry which is preliminary data.</text>
</comment>
<comment type="similarity">
    <text evidence="1">Belongs to the aspartate/glutamate racemases family.</text>
</comment>
<dbReference type="PROSITE" id="PS00924">
    <property type="entry name" value="ASP_GLU_RACEMASE_2"/>
    <property type="match status" value="1"/>
</dbReference>
<accession>A0ABS3EVI5</accession>
<dbReference type="InterPro" id="IPR033134">
    <property type="entry name" value="Asp/Glu_racemase_AS_2"/>
</dbReference>
<dbReference type="Proteomes" id="UP000664163">
    <property type="component" value="Unassembled WGS sequence"/>
</dbReference>
<name>A0ABS3EVI5_9FLAO</name>
<sequence length="227" mass="25152">MKTLGMIGGTSWHSTIAYYRLINQIASKIIGDWANPPLIIHSINIELMREQNKEKINTTYLETAKKLQTAGAEAIVICANTPHMVYDFVQPKINIPILHIADATGKEAQGLGLKKLGLLGNRPTMTGSFIPKVLMDNYGIETIIPDKEYIPQSHEYVSKELTQGVFSEGAKQFYLKQIELLKARGADGIILGCTELPLLIQQSDVDIPTLATTDLHAQMAVDFIFDK</sequence>
<dbReference type="InterPro" id="IPR004380">
    <property type="entry name" value="Asp_race"/>
</dbReference>
<dbReference type="SUPFAM" id="SSF53681">
    <property type="entry name" value="Aspartate/glutamate racemase"/>
    <property type="match status" value="2"/>
</dbReference>
<dbReference type="PANTHER" id="PTHR21198:SF7">
    <property type="entry name" value="ASPARTATE-GLUTAMATE RACEMASE FAMILY"/>
    <property type="match status" value="1"/>
</dbReference>
<dbReference type="Pfam" id="PF01177">
    <property type="entry name" value="Asp_Glu_race"/>
    <property type="match status" value="1"/>
</dbReference>
<dbReference type="InterPro" id="IPR015942">
    <property type="entry name" value="Asp/Glu/hydantoin_racemase"/>
</dbReference>
<evidence type="ECO:0000256" key="2">
    <source>
        <dbReference type="ARBA" id="ARBA00023235"/>
    </source>
</evidence>